<evidence type="ECO:0000256" key="9">
    <source>
        <dbReference type="ARBA" id="ARBA00023209"/>
    </source>
</evidence>
<evidence type="ECO:0000256" key="2">
    <source>
        <dbReference type="ARBA" id="ARBA00022516"/>
    </source>
</evidence>
<evidence type="ECO:0000256" key="4">
    <source>
        <dbReference type="ARBA" id="ARBA00022833"/>
    </source>
</evidence>
<comment type="catalytic activity">
    <reaction evidence="11">
        <text>sn-glycerol 1-phosphate + NAD(+) = dihydroxyacetone phosphate + NADH + H(+)</text>
        <dbReference type="Rhea" id="RHEA:21412"/>
        <dbReference type="ChEBI" id="CHEBI:15378"/>
        <dbReference type="ChEBI" id="CHEBI:57540"/>
        <dbReference type="ChEBI" id="CHEBI:57642"/>
        <dbReference type="ChEBI" id="CHEBI:57685"/>
        <dbReference type="ChEBI" id="CHEBI:57945"/>
        <dbReference type="EC" id="1.1.1.261"/>
    </reaction>
</comment>
<dbReference type="Proteomes" id="UP000029980">
    <property type="component" value="Chromosome"/>
</dbReference>
<keyword evidence="4 11" id="KW-0862">Zinc</keyword>
<keyword evidence="1 11" id="KW-0963">Cytoplasm</keyword>
<evidence type="ECO:0000256" key="6">
    <source>
        <dbReference type="ARBA" id="ARBA00023002"/>
    </source>
</evidence>
<dbReference type="SUPFAM" id="SSF56796">
    <property type="entry name" value="Dehydroquinate synthase-like"/>
    <property type="match status" value="1"/>
</dbReference>
<dbReference type="STRING" id="1505907.TEU_11035"/>
<evidence type="ECO:0000256" key="5">
    <source>
        <dbReference type="ARBA" id="ARBA00022857"/>
    </source>
</evidence>
<keyword evidence="10 11" id="KW-1208">Phospholipid metabolism</keyword>
<dbReference type="GO" id="GO:0046872">
    <property type="term" value="F:metal ion binding"/>
    <property type="evidence" value="ECO:0007669"/>
    <property type="project" value="UniProtKB-KW"/>
</dbReference>
<dbReference type="KEGG" id="teu:TEU_11035"/>
<evidence type="ECO:0000256" key="1">
    <source>
        <dbReference type="ARBA" id="ARBA00022490"/>
    </source>
</evidence>
<evidence type="ECO:0000256" key="8">
    <source>
        <dbReference type="ARBA" id="ARBA00023098"/>
    </source>
</evidence>
<feature type="binding site" evidence="11 14">
    <location>
        <begin position="119"/>
        <end position="122"/>
    </location>
    <ligand>
        <name>NAD(+)</name>
        <dbReference type="ChEBI" id="CHEBI:57540"/>
    </ligand>
</feature>
<dbReference type="UniPathway" id="UPA00940"/>
<dbReference type="InterPro" id="IPR023002">
    <property type="entry name" value="G1P_dehydrogenase_arc"/>
</dbReference>
<dbReference type="GO" id="GO:0106358">
    <property type="term" value="F:glycerol-1-phosphate dehydrogenase (NADP+) activity"/>
    <property type="evidence" value="ECO:0007669"/>
    <property type="project" value="RHEA"/>
</dbReference>
<dbReference type="PANTHER" id="PTHR43616:SF5">
    <property type="entry name" value="GLYCEROL DEHYDROGENASE 1"/>
    <property type="match status" value="1"/>
</dbReference>
<dbReference type="GO" id="GO:0106357">
    <property type="term" value="F:glycerol-1-phosphate dehydrogenase (NAD+) activity"/>
    <property type="evidence" value="ECO:0007669"/>
    <property type="project" value="RHEA"/>
</dbReference>
<keyword evidence="6 11" id="KW-0560">Oxidoreductase</keyword>
<dbReference type="PANTHER" id="PTHR43616">
    <property type="entry name" value="GLYCEROL DEHYDROGENASE"/>
    <property type="match status" value="1"/>
</dbReference>
<dbReference type="GO" id="GO:0005737">
    <property type="term" value="C:cytoplasm"/>
    <property type="evidence" value="ECO:0007669"/>
    <property type="project" value="UniProtKB-SubCell"/>
</dbReference>
<name>A0A097QWH7_9EURY</name>
<evidence type="ECO:0000256" key="13">
    <source>
        <dbReference type="PIRSR" id="PIRSR000112-2"/>
    </source>
</evidence>
<evidence type="ECO:0000256" key="3">
    <source>
        <dbReference type="ARBA" id="ARBA00022723"/>
    </source>
</evidence>
<evidence type="ECO:0000313" key="16">
    <source>
        <dbReference type="Proteomes" id="UP000029980"/>
    </source>
</evidence>
<comment type="similarity">
    <text evidence="11">Belongs to the glycerol-1-phosphate dehydrogenase family.</text>
</comment>
<feature type="binding site" evidence="13">
    <location>
        <position position="124"/>
    </location>
    <ligand>
        <name>glycerol</name>
        <dbReference type="ChEBI" id="CHEBI:17754"/>
    </ligand>
</feature>
<dbReference type="CDD" id="cd08173">
    <property type="entry name" value="Gro1PDH"/>
    <property type="match status" value="1"/>
</dbReference>
<reference evidence="15 16" key="1">
    <citation type="journal article" date="2015" name="Int. J. Syst. Evol. Microbiol.">
        <title>Thermococcus eurythermalis sp. nov., a conditional piezophilic hyperthermophilic archaeon with a wide temperature range isolated from an oil-immersed chimney in the Guaymas Basin.</title>
        <authorList>
            <person name="Zhao W."/>
            <person name="Zeng X."/>
            <person name="Xiao X."/>
        </authorList>
    </citation>
    <scope>NUCLEOTIDE SEQUENCE [LARGE SCALE GENOMIC DNA]</scope>
    <source>
        <strain evidence="15 16">A501</strain>
    </source>
</reference>
<dbReference type="GO" id="GO:0008654">
    <property type="term" value="P:phospholipid biosynthetic process"/>
    <property type="evidence" value="ECO:0007669"/>
    <property type="project" value="UniProtKB-KW"/>
</dbReference>
<dbReference type="HAMAP" id="MF_00497_A">
    <property type="entry name" value="G1P_dehydrogenase_A"/>
    <property type="match status" value="1"/>
</dbReference>
<comment type="subcellular location">
    <subcellularLocation>
        <location evidence="11">Cytoplasm</location>
    </subcellularLocation>
</comment>
<keyword evidence="9 11" id="KW-0594">Phospholipid biosynthesis</keyword>
<dbReference type="GO" id="GO:0006650">
    <property type="term" value="P:glycerophospholipid metabolic process"/>
    <property type="evidence" value="ECO:0007669"/>
    <property type="project" value="UniProtKB-UniRule"/>
</dbReference>
<gene>
    <name evidence="11 15" type="primary">egsA</name>
    <name evidence="15" type="ORF">TEU_11035</name>
</gene>
<evidence type="ECO:0000256" key="10">
    <source>
        <dbReference type="ARBA" id="ARBA00023264"/>
    </source>
</evidence>
<dbReference type="Gene3D" id="1.20.1090.10">
    <property type="entry name" value="Dehydroquinate synthase-like - alpha domain"/>
    <property type="match status" value="1"/>
</dbReference>
<protein>
    <recommendedName>
        <fullName evidence="11">Glycerol-1-phosphate dehydrogenase [NAD(P)+]</fullName>
        <shortName evidence="11">G1P dehydrogenase</shortName>
        <shortName evidence="11">G1PDH</shortName>
        <ecNumber evidence="11">1.1.1.261</ecNumber>
    </recommendedName>
    <alternativeName>
        <fullName evidence="11">Enantiomeric glycerophosphate synthase</fullName>
    </alternativeName>
    <alternativeName>
        <fullName evidence="11">sn-glycerol-1-phosphate dehydrogenase</fullName>
    </alternativeName>
</protein>
<evidence type="ECO:0000313" key="15">
    <source>
        <dbReference type="EMBL" id="AIU70823.1"/>
    </source>
</evidence>
<evidence type="ECO:0000256" key="11">
    <source>
        <dbReference type="HAMAP-Rule" id="MF_00497"/>
    </source>
</evidence>
<feature type="binding site" evidence="12">
    <location>
        <position position="171"/>
    </location>
    <ligand>
        <name>glycerol</name>
        <dbReference type="ChEBI" id="CHEBI:17754"/>
    </ligand>
</feature>
<dbReference type="NCBIfam" id="NF002022">
    <property type="entry name" value="PRK00843.1"/>
    <property type="match status" value="1"/>
</dbReference>
<comment type="catalytic activity">
    <reaction evidence="11">
        <text>sn-glycerol 1-phosphate + NADP(+) = dihydroxyacetone phosphate + NADPH + H(+)</text>
        <dbReference type="Rhea" id="RHEA:21416"/>
        <dbReference type="ChEBI" id="CHEBI:15378"/>
        <dbReference type="ChEBI" id="CHEBI:57642"/>
        <dbReference type="ChEBI" id="CHEBI:57685"/>
        <dbReference type="ChEBI" id="CHEBI:57783"/>
        <dbReference type="ChEBI" id="CHEBI:58349"/>
        <dbReference type="EC" id="1.1.1.261"/>
    </reaction>
</comment>
<comment type="cofactor">
    <cofactor evidence="11 12">
        <name>Zn(2+)</name>
        <dbReference type="ChEBI" id="CHEBI:29105"/>
    </cofactor>
    <text evidence="11 12">Binds 1 zinc ion per subunit.</text>
</comment>
<keyword evidence="2 11" id="KW-0444">Lipid biosynthesis</keyword>
<sequence>MKGLHLMQLPREVLLGENLKGEVVNVARRLGLGERALILYGPKTKEIAGKDVENNLKSEYEVVSLTVKKGATMEEVEKTTGVIRDESIDWVIAVGGGSIIDVAKLASFKTGIPFISFPTTASHDGIASANASIRDLGTKTSVKAVPPIAVIADVKVIKTAPYRYLAAGVGDTISNLTAVRDWQLAHRIKGEYYSEYAASLSLMSAKMVMKNADIIRLGNEESVRKVIKALISTGVAMSIAGSSRPASGAEHLFSHALDMLLDKPALHGEQTGLGTIIMAYLHGMKWERVRETLKRVGAPTTAYELGIDPEIVIEALTIAHTIRPERYTILGKDGLTREAAEKAAKITGVI</sequence>
<dbReference type="InterPro" id="IPR032837">
    <property type="entry name" value="G1PDH"/>
</dbReference>
<comment type="function">
    <text evidence="11">Catalyzes the NAD(P)H-dependent reduction of dihydroxyacetonephosphate (DHAP or glycerone phosphate) to glycerol 1-phosphate (G1P). The G1P thus generated is used as the glycerophosphate backbone of phospholipids in the cellular membranes of Archaea.</text>
</comment>
<feature type="binding site" evidence="11">
    <location>
        <position position="171"/>
    </location>
    <ligand>
        <name>Zn(2+)</name>
        <dbReference type="ChEBI" id="CHEBI:29105"/>
        <note>catalytic</note>
    </ligand>
</feature>
<dbReference type="Pfam" id="PF13685">
    <property type="entry name" value="Fe-ADH_2"/>
    <property type="match status" value="1"/>
</dbReference>
<dbReference type="EC" id="1.1.1.261" evidence="11"/>
<feature type="binding site" evidence="12">
    <location>
        <position position="251"/>
    </location>
    <ligand>
        <name>glycerol</name>
        <dbReference type="ChEBI" id="CHEBI:17754"/>
    </ligand>
</feature>
<feature type="binding site" evidence="11 14">
    <location>
        <begin position="97"/>
        <end position="101"/>
    </location>
    <ligand>
        <name>NAD(+)</name>
        <dbReference type="ChEBI" id="CHEBI:57540"/>
    </ligand>
</feature>
<organism evidence="15 16">
    <name type="scientific">Thermococcus eurythermalis</name>
    <dbReference type="NCBI Taxonomy" id="1505907"/>
    <lineage>
        <taxon>Archaea</taxon>
        <taxon>Methanobacteriati</taxon>
        <taxon>Methanobacteriota</taxon>
        <taxon>Thermococci</taxon>
        <taxon>Thermococcales</taxon>
        <taxon>Thermococcaceae</taxon>
        <taxon>Thermococcus</taxon>
    </lineage>
</organism>
<dbReference type="EMBL" id="CP008887">
    <property type="protein sequence ID" value="AIU70823.1"/>
    <property type="molecule type" value="Genomic_DNA"/>
</dbReference>
<dbReference type="PIRSF" id="PIRSF000112">
    <property type="entry name" value="Glycerol_dehydrogenase"/>
    <property type="match status" value="1"/>
</dbReference>
<feature type="binding site" evidence="11">
    <location>
        <position position="124"/>
    </location>
    <ligand>
        <name>substrate</name>
    </ligand>
</feature>
<evidence type="ECO:0000256" key="12">
    <source>
        <dbReference type="PIRSR" id="PIRSR000112-1"/>
    </source>
</evidence>
<dbReference type="InterPro" id="IPR016205">
    <property type="entry name" value="Glycerol_DH"/>
</dbReference>
<feature type="binding site" evidence="11 14">
    <location>
        <position position="128"/>
    </location>
    <ligand>
        <name>NAD(+)</name>
        <dbReference type="ChEBI" id="CHEBI:57540"/>
    </ligand>
</feature>
<feature type="binding site" evidence="11">
    <location>
        <position position="251"/>
    </location>
    <ligand>
        <name>Zn(2+)</name>
        <dbReference type="ChEBI" id="CHEBI:29105"/>
        <note>catalytic</note>
    </ligand>
</feature>
<dbReference type="AlphaFoldDB" id="A0A097QWH7"/>
<dbReference type="HOGENOM" id="CLU_038362_0_0_2"/>
<accession>A0A097QWH7</accession>
<feature type="binding site" evidence="12">
    <location>
        <position position="267"/>
    </location>
    <ligand>
        <name>glycerol</name>
        <dbReference type="ChEBI" id="CHEBI:17754"/>
    </ligand>
</feature>
<feature type="binding site" evidence="11">
    <location>
        <position position="267"/>
    </location>
    <ligand>
        <name>Zn(2+)</name>
        <dbReference type="ChEBI" id="CHEBI:29105"/>
        <note>catalytic</note>
    </ligand>
</feature>
<evidence type="ECO:0000256" key="7">
    <source>
        <dbReference type="ARBA" id="ARBA00023027"/>
    </source>
</evidence>
<feature type="binding site" evidence="11">
    <location>
        <position position="171"/>
    </location>
    <ligand>
        <name>substrate</name>
    </ligand>
</feature>
<comment type="pathway">
    <text evidence="11">Membrane lipid metabolism; glycerophospholipid metabolism.</text>
</comment>
<keyword evidence="8 11" id="KW-0443">Lipid metabolism</keyword>
<keyword evidence="5 11" id="KW-0521">NADP</keyword>
<dbReference type="Gene3D" id="3.40.50.1970">
    <property type="match status" value="1"/>
</dbReference>
<feature type="binding site" evidence="11">
    <location>
        <position position="255"/>
    </location>
    <ligand>
        <name>substrate</name>
    </ligand>
</feature>
<keyword evidence="3 11" id="KW-0479">Metal-binding</keyword>
<proteinExistence type="inferred from homology"/>
<keyword evidence="7 11" id="KW-0520">NAD</keyword>
<keyword evidence="16" id="KW-1185">Reference proteome</keyword>
<evidence type="ECO:0000256" key="14">
    <source>
        <dbReference type="PIRSR" id="PIRSR000112-3"/>
    </source>
</evidence>